<dbReference type="InterPro" id="IPR001387">
    <property type="entry name" value="Cro/C1-type_HTH"/>
</dbReference>
<proteinExistence type="predicted"/>
<dbReference type="Proteomes" id="UP000037288">
    <property type="component" value="Unassembled WGS sequence"/>
</dbReference>
<dbReference type="InterPro" id="IPR013324">
    <property type="entry name" value="RNA_pol_sigma_r3/r4-like"/>
</dbReference>
<name>A0A0K9XLV8_9ACTN</name>
<dbReference type="CDD" id="cd00093">
    <property type="entry name" value="HTH_XRE"/>
    <property type="match status" value="1"/>
</dbReference>
<dbReference type="STRING" id="1678637.AC230_03865"/>
<evidence type="ECO:0008006" key="3">
    <source>
        <dbReference type="Google" id="ProtNLM"/>
    </source>
</evidence>
<dbReference type="OrthoDB" id="4295407at2"/>
<accession>A0A0K9XLV8</accession>
<dbReference type="SUPFAM" id="SSF88659">
    <property type="entry name" value="Sigma3 and sigma4 domains of RNA polymerase sigma factors"/>
    <property type="match status" value="1"/>
</dbReference>
<dbReference type="AlphaFoldDB" id="A0A0K9XLV8"/>
<dbReference type="Gene3D" id="1.10.10.10">
    <property type="entry name" value="Winged helix-like DNA-binding domain superfamily/Winged helix DNA-binding domain"/>
    <property type="match status" value="1"/>
</dbReference>
<organism evidence="1 2">
    <name type="scientific">Streptomyces caatingaensis</name>
    <dbReference type="NCBI Taxonomy" id="1678637"/>
    <lineage>
        <taxon>Bacteria</taxon>
        <taxon>Bacillati</taxon>
        <taxon>Actinomycetota</taxon>
        <taxon>Actinomycetes</taxon>
        <taxon>Kitasatosporales</taxon>
        <taxon>Streptomycetaceae</taxon>
        <taxon>Streptomyces</taxon>
    </lineage>
</organism>
<dbReference type="EMBL" id="LFXA01000002">
    <property type="protein sequence ID" value="KNB54233.1"/>
    <property type="molecule type" value="Genomic_DNA"/>
</dbReference>
<keyword evidence="2" id="KW-1185">Reference proteome</keyword>
<sequence length="281" mass="30996">MSRPGRKLGPIADGVSPAHRAWLEPVRARYFAGGLTVSELARKAGWSKSKVSELLRGVGLYPSWELTYGVLHVLGVPAWPMLRLWRAAAFEAHKKPQWVNGCVDRVVITAGSHLPPVDHRAFAEINRGAYTSYAQVFLGVADCGRTVDEVFDVLWLCWEEALSSANVQKFAWRVLRRSVMARAAHIDGHPQLGPAAFNTVALQQAPPGRKFAQIEESLALFRAIGRLPGFQLDVIVFRYLRGLAPHQVADVLGVPHASIRSAERHAKRSLTAIFHPGVNHS</sequence>
<dbReference type="InterPro" id="IPR010982">
    <property type="entry name" value="Lambda_DNA-bd_dom_sf"/>
</dbReference>
<comment type="caution">
    <text evidence="1">The sequence shown here is derived from an EMBL/GenBank/DDBJ whole genome shotgun (WGS) entry which is preliminary data.</text>
</comment>
<dbReference type="InterPro" id="IPR036388">
    <property type="entry name" value="WH-like_DNA-bd_sf"/>
</dbReference>
<gene>
    <name evidence="1" type="ORF">AC230_03865</name>
</gene>
<reference evidence="2" key="1">
    <citation type="submission" date="2015-07" db="EMBL/GenBank/DDBJ databases">
        <title>Draft genome sequence of Streptomyces sp. CMAA 1322, a bacterium isolated from Caatinga biome, from dry forest semiarid of Brazil.</title>
        <authorList>
            <person name="Santos S.N."/>
            <person name="Gacesa R."/>
            <person name="Taketani R.G."/>
            <person name="Long P.F."/>
            <person name="Melo I.S."/>
        </authorList>
    </citation>
    <scope>NUCLEOTIDE SEQUENCE [LARGE SCALE GENOMIC DNA]</scope>
    <source>
        <strain evidence="2">CMAA 1322</strain>
    </source>
</reference>
<dbReference type="GO" id="GO:0003677">
    <property type="term" value="F:DNA binding"/>
    <property type="evidence" value="ECO:0007669"/>
    <property type="project" value="InterPro"/>
</dbReference>
<dbReference type="PATRIC" id="fig|1678637.3.peg.849"/>
<evidence type="ECO:0000313" key="1">
    <source>
        <dbReference type="EMBL" id="KNB54233.1"/>
    </source>
</evidence>
<dbReference type="SUPFAM" id="SSF47413">
    <property type="entry name" value="lambda repressor-like DNA-binding domains"/>
    <property type="match status" value="1"/>
</dbReference>
<evidence type="ECO:0000313" key="2">
    <source>
        <dbReference type="Proteomes" id="UP000037288"/>
    </source>
</evidence>
<protein>
    <recommendedName>
        <fullName evidence="3">RNA polymerase sigma factor 70 region 4 type 2 domain-containing protein</fullName>
    </recommendedName>
</protein>